<evidence type="ECO:0000256" key="3">
    <source>
        <dbReference type="ARBA" id="ARBA00022448"/>
    </source>
</evidence>
<dbReference type="STRING" id="626523.GCWU000342_01675"/>
<feature type="transmembrane region" description="Helical" evidence="8">
    <location>
        <begin position="159"/>
        <end position="181"/>
    </location>
</feature>
<protein>
    <recommendedName>
        <fullName evidence="11">Riboflavin transporter</fullName>
    </recommendedName>
</protein>
<proteinExistence type="inferred from homology"/>
<evidence type="ECO:0000256" key="4">
    <source>
        <dbReference type="ARBA" id="ARBA00022475"/>
    </source>
</evidence>
<evidence type="ECO:0000313" key="10">
    <source>
        <dbReference type="Proteomes" id="UP000003494"/>
    </source>
</evidence>
<keyword evidence="7 8" id="KW-0472">Membrane</keyword>
<feature type="transmembrane region" description="Helical" evidence="8">
    <location>
        <begin position="193"/>
        <end position="223"/>
    </location>
</feature>
<evidence type="ECO:0000256" key="7">
    <source>
        <dbReference type="ARBA" id="ARBA00023136"/>
    </source>
</evidence>
<dbReference type="InterPro" id="IPR024529">
    <property type="entry name" value="ECF_trnsprt_substrate-spec"/>
</dbReference>
<comment type="similarity">
    <text evidence="2">Belongs to the prokaryotic riboflavin transporter (P-RFT) (TC 2.A.87) family.</text>
</comment>
<comment type="caution">
    <text evidence="9">The sequence shown here is derived from an EMBL/GenBank/DDBJ whole genome shotgun (WGS) entry which is preliminary data.</text>
</comment>
<keyword evidence="6 8" id="KW-1133">Transmembrane helix</keyword>
<sequence length="280" mass="31286">MSGQSGWEKMDTLTGRSQDFHEMNHLVEVLFHSRQWQGLHLVKGVPKLWISRGKTADLREAAELEVIMDTLVRDNPTRGEETQKASGFSTRRLVIIAMFSALSAILMLFELSLPIAPSFLKFDISDLPAILSTFMMGPVAGIIIEALKNILKLLFRGTSTAFVGELANFAGAAVFVLTASLVYRFKKGKMGAVLSLCVGTVLTTIAFVFIDYFVIFPMYVTLYGMPMDSIIKMGTMVNGRISDLFTMMVYAVAPFNLIKYGLVSLITFFTYKRLKQILFR</sequence>
<evidence type="ECO:0000256" key="8">
    <source>
        <dbReference type="SAM" id="Phobius"/>
    </source>
</evidence>
<dbReference type="HOGENOM" id="CLU_086673_1_0_9"/>
<evidence type="ECO:0008006" key="11">
    <source>
        <dbReference type="Google" id="ProtNLM"/>
    </source>
</evidence>
<keyword evidence="10" id="KW-1185">Reference proteome</keyword>
<evidence type="ECO:0000256" key="6">
    <source>
        <dbReference type="ARBA" id="ARBA00022989"/>
    </source>
</evidence>
<name>C4GCI1_9FIRM</name>
<dbReference type="EMBL" id="ACIP02000004">
    <property type="protein sequence ID" value="EEP27681.1"/>
    <property type="molecule type" value="Genomic_DNA"/>
</dbReference>
<reference evidence="9" key="1">
    <citation type="submission" date="2009-04" db="EMBL/GenBank/DDBJ databases">
        <authorList>
            <person name="Weinstock G."/>
            <person name="Sodergren E."/>
            <person name="Clifton S."/>
            <person name="Fulton L."/>
            <person name="Fulton B."/>
            <person name="Courtney L."/>
            <person name="Fronick C."/>
            <person name="Harrison M."/>
            <person name="Strong C."/>
            <person name="Farmer C."/>
            <person name="Delahaunty K."/>
            <person name="Markovic C."/>
            <person name="Hall O."/>
            <person name="Minx P."/>
            <person name="Tomlinson C."/>
            <person name="Mitreva M."/>
            <person name="Nelson J."/>
            <person name="Hou S."/>
            <person name="Wollam A."/>
            <person name="Pepin K.H."/>
            <person name="Johnson M."/>
            <person name="Bhonagiri V."/>
            <person name="Nash W.E."/>
            <person name="Warren W."/>
            <person name="Chinwalla A."/>
            <person name="Mardis E.R."/>
            <person name="Wilson R.K."/>
        </authorList>
    </citation>
    <scope>NUCLEOTIDE SEQUENCE [LARGE SCALE GENOMIC DNA]</scope>
    <source>
        <strain evidence="9">DSM 14600</strain>
    </source>
</reference>
<dbReference type="Proteomes" id="UP000003494">
    <property type="component" value="Unassembled WGS sequence"/>
</dbReference>
<dbReference type="InterPro" id="IPR025720">
    <property type="entry name" value="RibU"/>
</dbReference>
<keyword evidence="5 8" id="KW-0812">Transmembrane</keyword>
<dbReference type="PANTHER" id="PTHR38438:SF1">
    <property type="entry name" value="RIBOFLAVIN TRANSPORTER RIBU"/>
    <property type="match status" value="1"/>
</dbReference>
<evidence type="ECO:0000256" key="5">
    <source>
        <dbReference type="ARBA" id="ARBA00022692"/>
    </source>
</evidence>
<dbReference type="eggNOG" id="COG3601">
    <property type="taxonomic scope" value="Bacteria"/>
</dbReference>
<dbReference type="Pfam" id="PF12822">
    <property type="entry name" value="ECF_trnsprt"/>
    <property type="match status" value="1"/>
</dbReference>
<keyword evidence="4" id="KW-1003">Cell membrane</keyword>
<comment type="subcellular location">
    <subcellularLocation>
        <location evidence="1">Cell membrane</location>
        <topology evidence="1">Multi-pass membrane protein</topology>
    </subcellularLocation>
</comment>
<dbReference type="PANTHER" id="PTHR38438">
    <property type="entry name" value="RIBOFLAVIN TRANSPORTER RIBU"/>
    <property type="match status" value="1"/>
</dbReference>
<dbReference type="GO" id="GO:0005886">
    <property type="term" value="C:plasma membrane"/>
    <property type="evidence" value="ECO:0007669"/>
    <property type="project" value="UniProtKB-SubCell"/>
</dbReference>
<feature type="transmembrane region" description="Helical" evidence="8">
    <location>
        <begin position="93"/>
        <end position="115"/>
    </location>
</feature>
<feature type="transmembrane region" description="Helical" evidence="8">
    <location>
        <begin position="244"/>
        <end position="271"/>
    </location>
</feature>
<evidence type="ECO:0000313" key="9">
    <source>
        <dbReference type="EMBL" id="EEP27681.1"/>
    </source>
</evidence>
<dbReference type="GO" id="GO:0032217">
    <property type="term" value="F:riboflavin transmembrane transporter activity"/>
    <property type="evidence" value="ECO:0007669"/>
    <property type="project" value="InterPro"/>
</dbReference>
<accession>C4GCI1</accession>
<evidence type="ECO:0000256" key="2">
    <source>
        <dbReference type="ARBA" id="ARBA00005540"/>
    </source>
</evidence>
<organism evidence="9 10">
    <name type="scientific">Shuttleworthella satelles DSM 14600</name>
    <dbReference type="NCBI Taxonomy" id="626523"/>
    <lineage>
        <taxon>Bacteria</taxon>
        <taxon>Bacillati</taxon>
        <taxon>Bacillota</taxon>
        <taxon>Clostridia</taxon>
        <taxon>Lachnospirales</taxon>
        <taxon>Lachnospiraceae</taxon>
        <taxon>Shuttleworthella</taxon>
    </lineage>
</organism>
<evidence type="ECO:0000256" key="1">
    <source>
        <dbReference type="ARBA" id="ARBA00004651"/>
    </source>
</evidence>
<keyword evidence="3" id="KW-0813">Transport</keyword>
<gene>
    <name evidence="9" type="ORF">GCWU000342_01675</name>
</gene>
<dbReference type="AlphaFoldDB" id="C4GCI1"/>
<dbReference type="Gene3D" id="1.10.1760.20">
    <property type="match status" value="1"/>
</dbReference>